<proteinExistence type="predicted"/>
<organism evidence="1 2">
    <name type="scientific">Scortum barcoo</name>
    <name type="common">barcoo grunter</name>
    <dbReference type="NCBI Taxonomy" id="214431"/>
    <lineage>
        <taxon>Eukaryota</taxon>
        <taxon>Metazoa</taxon>
        <taxon>Chordata</taxon>
        <taxon>Craniata</taxon>
        <taxon>Vertebrata</taxon>
        <taxon>Euteleostomi</taxon>
        <taxon>Actinopterygii</taxon>
        <taxon>Neopterygii</taxon>
        <taxon>Teleostei</taxon>
        <taxon>Neoteleostei</taxon>
        <taxon>Acanthomorphata</taxon>
        <taxon>Eupercaria</taxon>
        <taxon>Centrarchiformes</taxon>
        <taxon>Terapontoidei</taxon>
        <taxon>Terapontidae</taxon>
        <taxon>Scortum</taxon>
    </lineage>
</organism>
<name>A0ACB8V748_9TELE</name>
<comment type="caution">
    <text evidence="1">The sequence shown here is derived from an EMBL/GenBank/DDBJ whole genome shotgun (WGS) entry which is preliminary data.</text>
</comment>
<gene>
    <name evidence="1" type="ORF">L3Q82_005830</name>
</gene>
<protein>
    <submittedName>
        <fullName evidence="1">Uncharacterized protein</fullName>
    </submittedName>
</protein>
<accession>A0ACB8V748</accession>
<evidence type="ECO:0000313" key="1">
    <source>
        <dbReference type="EMBL" id="KAI3351279.1"/>
    </source>
</evidence>
<dbReference type="EMBL" id="CM041554">
    <property type="protein sequence ID" value="KAI3351279.1"/>
    <property type="molecule type" value="Genomic_DNA"/>
</dbReference>
<keyword evidence="2" id="KW-1185">Reference proteome</keyword>
<reference evidence="1" key="1">
    <citation type="submission" date="2022-04" db="EMBL/GenBank/DDBJ databases">
        <title>Jade perch genome.</title>
        <authorList>
            <person name="Chao B."/>
        </authorList>
    </citation>
    <scope>NUCLEOTIDE SEQUENCE</scope>
    <source>
        <strain evidence="1">CB-2022</strain>
    </source>
</reference>
<sequence>MVVIDNIDNVAVTNALPKNMLSKEHSKYQPGIGRGGEQFRLLSAHSKAASAPKRVQCSPAVPDDSWAALHFQATLQGDATAAGKPEDGLRESSSARPSHAHLSYVCVRGKERGIMMLFCWVYQAMTFGTLWAGLQHSEMRSGPQGQSIHGYQSWETSNFIVIDQSGLSLLFRPPSQKWVFSSLVLVPPHLLLCSSSPHRPVCSVAGSGELQLLSPPPPPFGGKPQQKQLRASRCSFSSAAGRISKKSEQVDFLCVILAKRRSSGSQPEERRRGLLNSKESEARSMLTPQADSNAEVKLSVSVITKFEVEFFFERIFCVCVGVLWVATGEVGSSTVPERTLCKHWRRTEAAAVMLTCFFTVLPVWTECYREKHDIFHFSMCKQVPVENKEMKALSLLFLLLLLLASGACDGVKYISKRNSVTTLVGISQEIDVILGLYVASIHPSIHLHPLGPGPGRGGSSLSRDAQTSLTPDTSSSSSGGTPRRSQAS</sequence>
<dbReference type="Proteomes" id="UP000831701">
    <property type="component" value="Chromosome 24"/>
</dbReference>
<evidence type="ECO:0000313" key="2">
    <source>
        <dbReference type="Proteomes" id="UP000831701"/>
    </source>
</evidence>